<reference evidence="2 3" key="1">
    <citation type="journal article" date="2019" name="Int. J. Syst. Evol. Microbiol.">
        <title>The Global Catalogue of Microorganisms (GCM) 10K type strain sequencing project: providing services to taxonomists for standard genome sequencing and annotation.</title>
        <authorList>
            <consortium name="The Broad Institute Genomics Platform"/>
            <consortium name="The Broad Institute Genome Sequencing Center for Infectious Disease"/>
            <person name="Wu L."/>
            <person name="Ma J."/>
        </authorList>
    </citation>
    <scope>NUCLEOTIDE SEQUENCE [LARGE SCALE GENOMIC DNA]</scope>
    <source>
        <strain evidence="2 3">JCM 7356</strain>
    </source>
</reference>
<dbReference type="Pfam" id="PF13560">
    <property type="entry name" value="HTH_31"/>
    <property type="match status" value="1"/>
</dbReference>
<dbReference type="SMART" id="SM00530">
    <property type="entry name" value="HTH_XRE"/>
    <property type="match status" value="1"/>
</dbReference>
<protein>
    <submittedName>
        <fullName evidence="2">Helix-turn-helix transcriptional regulator</fullName>
    </submittedName>
</protein>
<dbReference type="Proteomes" id="UP001500305">
    <property type="component" value="Unassembled WGS sequence"/>
</dbReference>
<sequence>MNRLELDPDASPRAAFGAQLRLSREEMGLTQDELGDRMEYSGTHVSAVETGRKPPTPRFARQADHVFGSGSKFVDMHWNIRRTSLLQGFPDYVAQEERAVELRVFELGIIPGLLQTPEYAEAITTGAVRRGSITQAQADERLNLLTARQRIITRQPTPLLHAVLDESCIRRRVGGPKAMGAQLDYLVALAELPNVVLQIAPYDIGEMRSFDLPVYLLTLPDRSVAAYSESAQQGHFERETDAVRPLLTAYHQLQVEALSQVASMALISKVRKELQ</sequence>
<name>A0ABN3DP09_9ACTN</name>
<dbReference type="InterPro" id="IPR010982">
    <property type="entry name" value="Lambda_DNA-bd_dom_sf"/>
</dbReference>
<dbReference type="Pfam" id="PF19054">
    <property type="entry name" value="DUF5753"/>
    <property type="match status" value="1"/>
</dbReference>
<dbReference type="SUPFAM" id="SSF47413">
    <property type="entry name" value="lambda repressor-like DNA-binding domains"/>
    <property type="match status" value="1"/>
</dbReference>
<accession>A0ABN3DP09</accession>
<dbReference type="EMBL" id="BAAATR010000006">
    <property type="protein sequence ID" value="GAA2238063.1"/>
    <property type="molecule type" value="Genomic_DNA"/>
</dbReference>
<evidence type="ECO:0000259" key="1">
    <source>
        <dbReference type="PROSITE" id="PS50943"/>
    </source>
</evidence>
<gene>
    <name evidence="2" type="ORF">GCM10010430_18860</name>
</gene>
<feature type="domain" description="HTH cro/C1-type" evidence="1">
    <location>
        <begin position="20"/>
        <end position="73"/>
    </location>
</feature>
<dbReference type="PROSITE" id="PS50943">
    <property type="entry name" value="HTH_CROC1"/>
    <property type="match status" value="1"/>
</dbReference>
<dbReference type="CDD" id="cd00093">
    <property type="entry name" value="HTH_XRE"/>
    <property type="match status" value="1"/>
</dbReference>
<proteinExistence type="predicted"/>
<organism evidence="2 3">
    <name type="scientific">Kitasatospora cystarginea</name>
    <dbReference type="NCBI Taxonomy" id="58350"/>
    <lineage>
        <taxon>Bacteria</taxon>
        <taxon>Bacillati</taxon>
        <taxon>Actinomycetota</taxon>
        <taxon>Actinomycetes</taxon>
        <taxon>Kitasatosporales</taxon>
        <taxon>Streptomycetaceae</taxon>
        <taxon>Kitasatospora</taxon>
    </lineage>
</organism>
<dbReference type="Gene3D" id="1.10.260.40">
    <property type="entry name" value="lambda repressor-like DNA-binding domains"/>
    <property type="match status" value="1"/>
</dbReference>
<evidence type="ECO:0000313" key="2">
    <source>
        <dbReference type="EMBL" id="GAA2238063.1"/>
    </source>
</evidence>
<dbReference type="InterPro" id="IPR043917">
    <property type="entry name" value="DUF5753"/>
</dbReference>
<comment type="caution">
    <text evidence="2">The sequence shown here is derived from an EMBL/GenBank/DDBJ whole genome shotgun (WGS) entry which is preliminary data.</text>
</comment>
<dbReference type="InterPro" id="IPR001387">
    <property type="entry name" value="Cro/C1-type_HTH"/>
</dbReference>
<keyword evidence="3" id="KW-1185">Reference proteome</keyword>
<evidence type="ECO:0000313" key="3">
    <source>
        <dbReference type="Proteomes" id="UP001500305"/>
    </source>
</evidence>